<dbReference type="VEuPathDB" id="FungiDB:H257_04448"/>
<gene>
    <name evidence="1" type="ORF">H257_04448</name>
</gene>
<dbReference type="EMBL" id="KI913120">
    <property type="protein sequence ID" value="ETV83838.1"/>
    <property type="molecule type" value="Genomic_DNA"/>
</dbReference>
<proteinExistence type="predicted"/>
<organism evidence="1">
    <name type="scientific">Aphanomyces astaci</name>
    <name type="common">Crayfish plague agent</name>
    <dbReference type="NCBI Taxonomy" id="112090"/>
    <lineage>
        <taxon>Eukaryota</taxon>
        <taxon>Sar</taxon>
        <taxon>Stramenopiles</taxon>
        <taxon>Oomycota</taxon>
        <taxon>Saprolegniomycetes</taxon>
        <taxon>Saprolegniales</taxon>
        <taxon>Verrucalvaceae</taxon>
        <taxon>Aphanomyces</taxon>
    </lineage>
</organism>
<dbReference type="AlphaFoldDB" id="W4GY40"/>
<accession>W4GY40</accession>
<protein>
    <submittedName>
        <fullName evidence="1">Uncharacterized protein</fullName>
    </submittedName>
</protein>
<dbReference type="GeneID" id="20806444"/>
<sequence>MGTTEAVDEARKVTTAGVNDMEVVYAQASAIKARTVEAITPVTEAVPKTPSMVGPETTKEPLRRKQSIVTRDIKIRARNKTRTKLGHLHSWDSLKESFLPTSMCSSGLRRRMEIMPDHSHYQQHGRIAHPVQCLFCGDLERLHHLKDCPDIDQDGIDRIKWVWGWRMCGYLRNPKFQKYAKKTAQMRKKMGKKFYRIYMPDDAVNMATLNGVLDVPFCADSGSDANIISEEMLEALKTKTEVDVPVYADVAANLRIRLSTAAGPVNLPGVQICYVISRSDSLLVSRYALQSIGINMNHLLEHVAHHQSHEDGDDVGEPDEDEDIAFGVPTRRLQGGEQNLDKLDEDAAVSHCHVNCWDADSHV</sequence>
<name>W4GY40_APHAT</name>
<dbReference type="RefSeq" id="XP_009827268.1">
    <property type="nucleotide sequence ID" value="XM_009828966.1"/>
</dbReference>
<reference evidence="1" key="1">
    <citation type="submission" date="2013-12" db="EMBL/GenBank/DDBJ databases">
        <title>The Genome Sequence of Aphanomyces astaci APO3.</title>
        <authorList>
            <consortium name="The Broad Institute Genomics Platform"/>
            <person name="Russ C."/>
            <person name="Tyler B."/>
            <person name="van West P."/>
            <person name="Dieguez-Uribeondo J."/>
            <person name="Young S.K."/>
            <person name="Zeng Q."/>
            <person name="Gargeya S."/>
            <person name="Fitzgerald M."/>
            <person name="Abouelleil A."/>
            <person name="Alvarado L."/>
            <person name="Chapman S.B."/>
            <person name="Gainer-Dewar J."/>
            <person name="Goldberg J."/>
            <person name="Griggs A."/>
            <person name="Gujja S."/>
            <person name="Hansen M."/>
            <person name="Howarth C."/>
            <person name="Imamovic A."/>
            <person name="Ireland A."/>
            <person name="Larimer J."/>
            <person name="McCowan C."/>
            <person name="Murphy C."/>
            <person name="Pearson M."/>
            <person name="Poon T.W."/>
            <person name="Priest M."/>
            <person name="Roberts A."/>
            <person name="Saif S."/>
            <person name="Shea T."/>
            <person name="Sykes S."/>
            <person name="Wortman J."/>
            <person name="Nusbaum C."/>
            <person name="Birren B."/>
        </authorList>
    </citation>
    <scope>NUCLEOTIDE SEQUENCE [LARGE SCALE GENOMIC DNA]</scope>
    <source>
        <strain evidence="1">APO3</strain>
    </source>
</reference>
<dbReference type="OrthoDB" id="79196at2759"/>
<evidence type="ECO:0000313" key="1">
    <source>
        <dbReference type="EMBL" id="ETV83838.1"/>
    </source>
</evidence>